<feature type="non-terminal residue" evidence="1">
    <location>
        <position position="100"/>
    </location>
</feature>
<dbReference type="EMBL" id="JABEZX010000011">
    <property type="protein sequence ID" value="MBA0571408.1"/>
    <property type="molecule type" value="Genomic_DNA"/>
</dbReference>
<dbReference type="AlphaFoldDB" id="A0A7J8N326"/>
<dbReference type="Proteomes" id="UP000593572">
    <property type="component" value="Unassembled WGS sequence"/>
</dbReference>
<reference evidence="1 2" key="1">
    <citation type="journal article" date="2019" name="Genome Biol. Evol.">
        <title>Insights into the evolution of the New World diploid cottons (Gossypium, subgenus Houzingenia) based on genome sequencing.</title>
        <authorList>
            <person name="Grover C.E."/>
            <person name="Arick M.A. 2nd"/>
            <person name="Thrash A."/>
            <person name="Conover J.L."/>
            <person name="Sanders W.S."/>
            <person name="Peterson D.G."/>
            <person name="Frelichowski J.E."/>
            <person name="Scheffler J.A."/>
            <person name="Scheffler B.E."/>
            <person name="Wendel J.F."/>
        </authorList>
    </citation>
    <scope>NUCLEOTIDE SEQUENCE [LARGE SCALE GENOMIC DNA]</scope>
    <source>
        <strain evidence="1">157</strain>
        <tissue evidence="1">Leaf</tissue>
    </source>
</reference>
<comment type="caution">
    <text evidence="1">The sequence shown here is derived from an EMBL/GenBank/DDBJ whole genome shotgun (WGS) entry which is preliminary data.</text>
</comment>
<accession>A0A7J8N326</accession>
<proteinExistence type="predicted"/>
<organism evidence="1 2">
    <name type="scientific">Gossypium lobatum</name>
    <dbReference type="NCBI Taxonomy" id="34289"/>
    <lineage>
        <taxon>Eukaryota</taxon>
        <taxon>Viridiplantae</taxon>
        <taxon>Streptophyta</taxon>
        <taxon>Embryophyta</taxon>
        <taxon>Tracheophyta</taxon>
        <taxon>Spermatophyta</taxon>
        <taxon>Magnoliopsida</taxon>
        <taxon>eudicotyledons</taxon>
        <taxon>Gunneridae</taxon>
        <taxon>Pentapetalae</taxon>
        <taxon>rosids</taxon>
        <taxon>malvids</taxon>
        <taxon>Malvales</taxon>
        <taxon>Malvaceae</taxon>
        <taxon>Malvoideae</taxon>
        <taxon>Gossypium</taxon>
    </lineage>
</organism>
<gene>
    <name evidence="1" type="ORF">Golob_004985</name>
</gene>
<sequence>MKLRKIQRRCASEMHVNVNIYCCYRATKVVKEKMVGRYEEFGQLYDYTHESISKLSGSTIKMIVQRVTIDSPPHFKRFYMCFDALKRGRKVRCMPLIGLE</sequence>
<evidence type="ECO:0000313" key="1">
    <source>
        <dbReference type="EMBL" id="MBA0571408.1"/>
    </source>
</evidence>
<evidence type="ECO:0000313" key="2">
    <source>
        <dbReference type="Proteomes" id="UP000593572"/>
    </source>
</evidence>
<protein>
    <submittedName>
        <fullName evidence="1">Uncharacterized protein</fullName>
    </submittedName>
</protein>
<name>A0A7J8N326_9ROSI</name>
<keyword evidence="2" id="KW-1185">Reference proteome</keyword>